<dbReference type="Pfam" id="PF01297">
    <property type="entry name" value="ZnuA"/>
    <property type="match status" value="1"/>
</dbReference>
<evidence type="ECO:0000256" key="1">
    <source>
        <dbReference type="ARBA" id="ARBA00022448"/>
    </source>
</evidence>
<dbReference type="InterPro" id="IPR006127">
    <property type="entry name" value="ZnuA-like"/>
</dbReference>
<dbReference type="SUPFAM" id="SSF53807">
    <property type="entry name" value="Helical backbone' metal receptor"/>
    <property type="match status" value="1"/>
</dbReference>
<dbReference type="Gene3D" id="3.40.50.1980">
    <property type="entry name" value="Nitrogenase molybdenum iron protein domain"/>
    <property type="match status" value="2"/>
</dbReference>
<dbReference type="RefSeq" id="WP_342610485.1">
    <property type="nucleotide sequence ID" value="NZ_CP128355.1"/>
</dbReference>
<dbReference type="Proteomes" id="UP001436297">
    <property type="component" value="Chromosome"/>
</dbReference>
<name>A0ABZ3EER2_9STAP</name>
<proteinExistence type="inferred from homology"/>
<feature type="compositionally biased region" description="Basic and acidic residues" evidence="4">
    <location>
        <begin position="130"/>
        <end position="152"/>
    </location>
</feature>
<dbReference type="EMBL" id="CP128355">
    <property type="protein sequence ID" value="XAF71060.1"/>
    <property type="molecule type" value="Genomic_DNA"/>
</dbReference>
<gene>
    <name evidence="5" type="ORF">QQM35_02770</name>
</gene>
<feature type="region of interest" description="Disordered" evidence="4">
    <location>
        <begin position="130"/>
        <end position="160"/>
    </location>
</feature>
<sequence length="332" mass="38211">MYKKGLGLLCSGVLTVALVGCNNTDNKEGKGEKVTTKDKLEVKTTVYPLKSFTEQIGGKYVDVNSVYPKGMDTHTYDPSQKDMVNIGKSDLFIYTGDDLDPIAKKIAKSINKKDKTLSLEPSIKKDLLKNEEHEHSHEEEHDHEGHEHEHEHEHHHHGQYDPHVWLDPVLSQKFAKSIKDELVEKDNKHKDYYEQNYKKLSSDLKSIDKDMKKIGKDNKGETAYISHDSIGYLADRYGFKQEGIQNMNAEEPSQSDLTKIAKQIKKDKVRYVLTEENVSNKVSETVRKETKAEPLKFYNMGSHTKQQDNEKNNYQTFMKKNMNHIEKALSDK</sequence>
<dbReference type="PANTHER" id="PTHR42953">
    <property type="entry name" value="HIGH-AFFINITY ZINC UPTAKE SYSTEM PROTEIN ZNUA-RELATED"/>
    <property type="match status" value="1"/>
</dbReference>
<evidence type="ECO:0000313" key="6">
    <source>
        <dbReference type="Proteomes" id="UP001436297"/>
    </source>
</evidence>
<keyword evidence="2" id="KW-0732">Signal</keyword>
<keyword evidence="6" id="KW-1185">Reference proteome</keyword>
<dbReference type="PRINTS" id="PR00690">
    <property type="entry name" value="ADHESNFAMILY"/>
</dbReference>
<reference evidence="5 6" key="1">
    <citation type="journal article" date="2024" name="Pathogens">
        <title>Staphylococcus hsinchuensis sp. nov., Isolated from Soymilk.</title>
        <authorList>
            <person name="Wang Y.T."/>
            <person name="Lin Y.C."/>
            <person name="Hsieh Y.H."/>
            <person name="Lin Y.T."/>
            <person name="Hamada M."/>
            <person name="Chen C.C."/>
            <person name="Liou J.S."/>
            <person name="Lee A.Y."/>
            <person name="Zhang W.L."/>
            <person name="Chen Y.T."/>
            <person name="Huang C.H."/>
        </authorList>
    </citation>
    <scope>NUCLEOTIDE SEQUENCE [LARGE SCALE GENOMIC DNA]</scope>
    <source>
        <strain evidence="5 6">H164</strain>
    </source>
</reference>
<evidence type="ECO:0000256" key="4">
    <source>
        <dbReference type="SAM" id="MobiDB-lite"/>
    </source>
</evidence>
<dbReference type="PANTHER" id="PTHR42953:SF8">
    <property type="entry name" value="ZINT DOMAIN-CONTAINING PROTEIN"/>
    <property type="match status" value="1"/>
</dbReference>
<evidence type="ECO:0000256" key="2">
    <source>
        <dbReference type="ARBA" id="ARBA00022729"/>
    </source>
</evidence>
<dbReference type="InterPro" id="IPR006129">
    <property type="entry name" value="AdhesinB"/>
</dbReference>
<dbReference type="PRINTS" id="PR00691">
    <property type="entry name" value="ADHESINB"/>
</dbReference>
<dbReference type="InterPro" id="IPR006128">
    <property type="entry name" value="Lipoprotein_PsaA-like"/>
</dbReference>
<dbReference type="PROSITE" id="PS51257">
    <property type="entry name" value="PROKAR_LIPOPROTEIN"/>
    <property type="match status" value="1"/>
</dbReference>
<organism evidence="5 6">
    <name type="scientific">Staphylococcus hsinchuensis</name>
    <dbReference type="NCBI Taxonomy" id="3051183"/>
    <lineage>
        <taxon>Bacteria</taxon>
        <taxon>Bacillati</taxon>
        <taxon>Bacillota</taxon>
        <taxon>Bacilli</taxon>
        <taxon>Bacillales</taxon>
        <taxon>Staphylococcaceae</taxon>
        <taxon>Staphylococcus</taxon>
    </lineage>
</organism>
<keyword evidence="1 3" id="KW-0813">Transport</keyword>
<dbReference type="InterPro" id="IPR050492">
    <property type="entry name" value="Bact_metal-bind_prot9"/>
</dbReference>
<accession>A0ABZ3EER2</accession>
<protein>
    <submittedName>
        <fullName evidence="5">Zinc ABC transporter substrate-binding protein</fullName>
    </submittedName>
</protein>
<evidence type="ECO:0000313" key="5">
    <source>
        <dbReference type="EMBL" id="XAF71060.1"/>
    </source>
</evidence>
<evidence type="ECO:0000256" key="3">
    <source>
        <dbReference type="RuleBase" id="RU003512"/>
    </source>
</evidence>
<comment type="similarity">
    <text evidence="3">Belongs to the bacterial solute-binding protein 9 family.</text>
</comment>